<evidence type="ECO:0000313" key="2">
    <source>
        <dbReference type="EMBL" id="CAF2747333.1"/>
    </source>
</evidence>
<sequence>MKREQICYNRSSYSSQLFEHIPAHLTPTESPKKNFAQLVLVPSKDNELYIWPLNGAKERDGQECSLRKINEVLKSPLTNKIIFTLAKEENLKKTLKKWNGYKFIKKPSQDWSEQKSKPETTTEKKFKNWAEWKGRGNVDLKQRLAEPLP</sequence>
<protein>
    <submittedName>
        <fullName evidence="2">(salmon louse) hypothetical protein</fullName>
    </submittedName>
</protein>
<evidence type="ECO:0000256" key="1">
    <source>
        <dbReference type="SAM" id="MobiDB-lite"/>
    </source>
</evidence>
<keyword evidence="3" id="KW-1185">Reference proteome</keyword>
<proteinExistence type="predicted"/>
<dbReference type="Proteomes" id="UP000675881">
    <property type="component" value="Unassembled WGS sequence"/>
</dbReference>
<name>A0A817FEZ3_LEPSM</name>
<dbReference type="AlphaFoldDB" id="A0A817FEZ3"/>
<feature type="compositionally biased region" description="Basic and acidic residues" evidence="1">
    <location>
        <begin position="112"/>
        <end position="127"/>
    </location>
</feature>
<reference evidence="2" key="1">
    <citation type="submission" date="2021-02" db="EMBL/GenBank/DDBJ databases">
        <authorList>
            <person name="Bekaert M."/>
        </authorList>
    </citation>
    <scope>NUCLEOTIDE SEQUENCE</scope>
    <source>
        <strain evidence="2">IoA-00</strain>
    </source>
</reference>
<organism evidence="2 3">
    <name type="scientific">Lepeophtheirus salmonis</name>
    <name type="common">Salmon louse</name>
    <name type="synonym">Caligus salmonis</name>
    <dbReference type="NCBI Taxonomy" id="72036"/>
    <lineage>
        <taxon>Eukaryota</taxon>
        <taxon>Metazoa</taxon>
        <taxon>Ecdysozoa</taxon>
        <taxon>Arthropoda</taxon>
        <taxon>Crustacea</taxon>
        <taxon>Multicrustacea</taxon>
        <taxon>Hexanauplia</taxon>
        <taxon>Copepoda</taxon>
        <taxon>Siphonostomatoida</taxon>
        <taxon>Caligidae</taxon>
        <taxon>Lepeophtheirus</taxon>
    </lineage>
</organism>
<comment type="caution">
    <text evidence="2">The sequence shown here is derived from an EMBL/GenBank/DDBJ whole genome shotgun (WGS) entry which is preliminary data.</text>
</comment>
<evidence type="ECO:0000313" key="3">
    <source>
        <dbReference type="Proteomes" id="UP000675881"/>
    </source>
</evidence>
<feature type="region of interest" description="Disordered" evidence="1">
    <location>
        <begin position="108"/>
        <end position="127"/>
    </location>
</feature>
<dbReference type="EMBL" id="CAJNVT010000194">
    <property type="protein sequence ID" value="CAF2747333.1"/>
    <property type="molecule type" value="Genomic_DNA"/>
</dbReference>
<gene>
    <name evidence="2" type="ORF">LSAA_354</name>
</gene>
<accession>A0A817FEZ3</accession>